<dbReference type="PANTHER" id="PTHR10151:SF120">
    <property type="entry name" value="BIS(5'-ADENOSYL)-TRIPHOSPHATASE"/>
    <property type="match status" value="1"/>
</dbReference>
<dbReference type="SUPFAM" id="SSF53649">
    <property type="entry name" value="Alkaline phosphatase-like"/>
    <property type="match status" value="1"/>
</dbReference>
<name>A0A8J7I3L2_9NOST</name>
<dbReference type="Pfam" id="PF01663">
    <property type="entry name" value="Phosphodiest"/>
    <property type="match status" value="1"/>
</dbReference>
<dbReference type="RefSeq" id="WP_214430447.1">
    <property type="nucleotide sequence ID" value="NZ_CAWPUQ010000001.1"/>
</dbReference>
<reference evidence="1 2" key="1">
    <citation type="journal article" date="2021" name="Int. J. Syst. Evol. Microbiol.">
        <title>Amazonocrinis nigriterrae gen. nov., sp. nov., Atlanticothrix silvestris gen. nov., sp. nov. and Dendronalium phyllosphericum gen. nov., sp. nov., nostocacean cyanobacteria from Brazilian environments.</title>
        <authorList>
            <person name="Alvarenga D.O."/>
            <person name="Andreote A.P.D."/>
            <person name="Branco L.H.Z."/>
            <person name="Delbaje E."/>
            <person name="Cruz R.B."/>
            <person name="Varani A.M."/>
            <person name="Fiore M.F."/>
        </authorList>
    </citation>
    <scope>NUCLEOTIDE SEQUENCE [LARGE SCALE GENOMIC DNA]</scope>
    <source>
        <strain evidence="1 2">CENA369</strain>
    </source>
</reference>
<dbReference type="InterPro" id="IPR017850">
    <property type="entry name" value="Alkaline_phosphatase_core_sf"/>
</dbReference>
<keyword evidence="2" id="KW-1185">Reference proteome</keyword>
<dbReference type="CDD" id="cd16018">
    <property type="entry name" value="Enpp"/>
    <property type="match status" value="1"/>
</dbReference>
<sequence length="457" mass="51678">MQKTVVLNVVGLTPSLLGKNTPFLSSWAAEGQIVPIAPILPAVTCSVQATYLTGKLPDEHGIVANGWYFRDECEVKFWRQSNKLVQAPKVWEIAKSIDPNFTCANLFWWYNMYSFVDYAITPRPMYPADGRKLPDIYTYPADVRSPIQSDLGQFPLFNFWGPNTSIVSSQWIANSAKWIEERYSPTLSLIYLPHLDYCLQKFGSDEKQIQTDLQEIDAVCGDLIQYYQARNAQIIILSEYGITPVSKSVDLNRVLRENNLIAVREELGRELLDFGASIAFAVADHQIAHIYVNDAAYIPKVRSILEGIEGVAQVLDEEGKKAYHLNHSRSGELVAIAQSDAWFTYYYWLDDAKAPDFARTVDIHRKPGYDPVELFLDPQLKIPQVKVAFKLLKKQLGFRYLMDVIPLNASLVRGSHGHMTNYPSEGPLFITHQTQLVEQNSIAATDVCSLILNHLTL</sequence>
<comment type="caution">
    <text evidence="1">The sequence shown here is derived from an EMBL/GenBank/DDBJ whole genome shotgun (WGS) entry which is preliminary data.</text>
</comment>
<dbReference type="GO" id="GO:0016787">
    <property type="term" value="F:hydrolase activity"/>
    <property type="evidence" value="ECO:0007669"/>
    <property type="project" value="UniProtKB-ARBA"/>
</dbReference>
<dbReference type="EMBL" id="JAECZA010000001">
    <property type="protein sequence ID" value="MBH8571622.1"/>
    <property type="molecule type" value="Genomic_DNA"/>
</dbReference>
<proteinExistence type="predicted"/>
<dbReference type="PANTHER" id="PTHR10151">
    <property type="entry name" value="ECTONUCLEOTIDE PYROPHOSPHATASE/PHOSPHODIESTERASE"/>
    <property type="match status" value="1"/>
</dbReference>
<evidence type="ECO:0000313" key="2">
    <source>
        <dbReference type="Proteomes" id="UP000662314"/>
    </source>
</evidence>
<protein>
    <submittedName>
        <fullName evidence="1">Alkaline phosphatase family protein</fullName>
    </submittedName>
</protein>
<dbReference type="Proteomes" id="UP000662314">
    <property type="component" value="Unassembled WGS sequence"/>
</dbReference>
<dbReference type="InterPro" id="IPR002591">
    <property type="entry name" value="Phosphodiest/P_Trfase"/>
</dbReference>
<accession>A0A8J7I3L2</accession>
<dbReference type="Gene3D" id="3.30.1360.110">
    <property type="entry name" value="Domain 2, Phosphonoacetate Hydrolase"/>
    <property type="match status" value="1"/>
</dbReference>
<organism evidence="1 2">
    <name type="scientific">Dendronalium phyllosphericum CENA369</name>
    <dbReference type="NCBI Taxonomy" id="1725256"/>
    <lineage>
        <taxon>Bacteria</taxon>
        <taxon>Bacillati</taxon>
        <taxon>Cyanobacteriota</taxon>
        <taxon>Cyanophyceae</taxon>
        <taxon>Nostocales</taxon>
        <taxon>Nostocaceae</taxon>
        <taxon>Dendronalium</taxon>
        <taxon>Dendronalium phyllosphericum</taxon>
    </lineage>
</organism>
<dbReference type="AlphaFoldDB" id="A0A8J7I3L2"/>
<dbReference type="Gene3D" id="3.40.720.10">
    <property type="entry name" value="Alkaline Phosphatase, subunit A"/>
    <property type="match status" value="1"/>
</dbReference>
<gene>
    <name evidence="1" type="ORF">I8752_00990</name>
</gene>
<dbReference type="InterPro" id="IPR023116">
    <property type="entry name" value="Phosphonoacetate_hydro_insert"/>
</dbReference>
<evidence type="ECO:0000313" key="1">
    <source>
        <dbReference type="EMBL" id="MBH8571622.1"/>
    </source>
</evidence>